<dbReference type="AlphaFoldDB" id="A0A9W6W6A8"/>
<proteinExistence type="predicted"/>
<feature type="transmembrane region" description="Helical" evidence="2">
    <location>
        <begin position="104"/>
        <end position="122"/>
    </location>
</feature>
<keyword evidence="2" id="KW-0472">Membrane</keyword>
<protein>
    <recommendedName>
        <fullName evidence="5">Cell division protein FtsL</fullName>
    </recommendedName>
</protein>
<feature type="compositionally biased region" description="Basic and acidic residues" evidence="1">
    <location>
        <begin position="1"/>
        <end position="20"/>
    </location>
</feature>
<organism evidence="3 4">
    <name type="scientific">Actinorhabdospora filicis</name>
    <dbReference type="NCBI Taxonomy" id="1785913"/>
    <lineage>
        <taxon>Bacteria</taxon>
        <taxon>Bacillati</taxon>
        <taxon>Actinomycetota</taxon>
        <taxon>Actinomycetes</taxon>
        <taxon>Micromonosporales</taxon>
        <taxon>Micromonosporaceae</taxon>
        <taxon>Actinorhabdospora</taxon>
    </lineage>
</organism>
<comment type="caution">
    <text evidence="3">The sequence shown here is derived from an EMBL/GenBank/DDBJ whole genome shotgun (WGS) entry which is preliminary data.</text>
</comment>
<sequence length="196" mass="20827">MSENRKNTNLGRADRDEIVKAARRRARAADSRRRALAGDADAPVTAGPLALQPRVADPVIAEPMIAPAEPRRRTEAAPAKKAAPVKRPKTVAPPAPVVTARTPFVLSLIGLVAAGIVGLLLLNTAINEDAFALHELRGQQADLNAREQRLNDELAELSSPGNLAAAAKRLGLVPATEVTYIRLPDGRELTMPKPGN</sequence>
<feature type="region of interest" description="Disordered" evidence="1">
    <location>
        <begin position="1"/>
        <end position="43"/>
    </location>
</feature>
<reference evidence="3" key="1">
    <citation type="submission" date="2023-03" db="EMBL/GenBank/DDBJ databases">
        <title>Actinorhabdospora filicis NBRC 111898.</title>
        <authorList>
            <person name="Ichikawa N."/>
            <person name="Sato H."/>
            <person name="Tonouchi N."/>
        </authorList>
    </citation>
    <scope>NUCLEOTIDE SEQUENCE</scope>
    <source>
        <strain evidence="3">NBRC 111898</strain>
    </source>
</reference>
<name>A0A9W6W6A8_9ACTN</name>
<keyword evidence="2" id="KW-1133">Transmembrane helix</keyword>
<evidence type="ECO:0000256" key="2">
    <source>
        <dbReference type="SAM" id="Phobius"/>
    </source>
</evidence>
<gene>
    <name evidence="3" type="ORF">Afil01_01860</name>
</gene>
<evidence type="ECO:0000313" key="3">
    <source>
        <dbReference type="EMBL" id="GLZ75379.1"/>
    </source>
</evidence>
<dbReference type="Proteomes" id="UP001165079">
    <property type="component" value="Unassembled WGS sequence"/>
</dbReference>
<feature type="region of interest" description="Disordered" evidence="1">
    <location>
        <begin position="65"/>
        <end position="92"/>
    </location>
</feature>
<keyword evidence="4" id="KW-1185">Reference proteome</keyword>
<evidence type="ECO:0008006" key="5">
    <source>
        <dbReference type="Google" id="ProtNLM"/>
    </source>
</evidence>
<accession>A0A9W6W6A8</accession>
<evidence type="ECO:0000313" key="4">
    <source>
        <dbReference type="Proteomes" id="UP001165079"/>
    </source>
</evidence>
<evidence type="ECO:0000256" key="1">
    <source>
        <dbReference type="SAM" id="MobiDB-lite"/>
    </source>
</evidence>
<keyword evidence="2" id="KW-0812">Transmembrane</keyword>
<dbReference type="RefSeq" id="WP_285660616.1">
    <property type="nucleotide sequence ID" value="NZ_BSTX01000001.1"/>
</dbReference>
<dbReference type="EMBL" id="BSTX01000001">
    <property type="protein sequence ID" value="GLZ75379.1"/>
    <property type="molecule type" value="Genomic_DNA"/>
</dbReference>